<feature type="signal peptide" evidence="1">
    <location>
        <begin position="1"/>
        <end position="26"/>
    </location>
</feature>
<dbReference type="AlphaFoldDB" id="A0A8J6LZR7"/>
<dbReference type="RefSeq" id="WP_186507289.1">
    <property type="nucleotide sequence ID" value="NZ_JACNEP010000010.1"/>
</dbReference>
<evidence type="ECO:0000313" key="3">
    <source>
        <dbReference type="Proteomes" id="UP000601768"/>
    </source>
</evidence>
<reference evidence="2" key="1">
    <citation type="journal article" date="2018" name="Int. J. Syst. Evol. Microbiol.">
        <title>Neptunicella marina gen. nov., sp. nov., isolated from surface seawater.</title>
        <authorList>
            <person name="Liu X."/>
            <person name="Lai Q."/>
            <person name="Du Y."/>
            <person name="Zhang X."/>
            <person name="Liu Z."/>
            <person name="Sun F."/>
            <person name="Shao Z."/>
        </authorList>
    </citation>
    <scope>NUCLEOTIDE SEQUENCE</scope>
    <source>
        <strain evidence="2">S27-2</strain>
    </source>
</reference>
<dbReference type="Proteomes" id="UP000601768">
    <property type="component" value="Unassembled WGS sequence"/>
</dbReference>
<name>A0A8J6LZR7_9ALTE</name>
<evidence type="ECO:0000256" key="1">
    <source>
        <dbReference type="SAM" id="SignalP"/>
    </source>
</evidence>
<sequence length="211" mass="20879">MQQILKNNKALGLGVALLASTGVVNATSYPLPVTITAVSDVSISEDQPLDFGSIMYTAAGGTCSIDANAPADADVLTDGLTVGGTYGDITGTGCINSTGATTKVGKFSLNGIDAQTVLISITGVAAGGDFSFVPAGCLANYDGGAASDTCTTYSGDITSIPKPLAATADVGGSALVGQLGFTVGGTVTIGATDLNPNTDYSAKFTVDVIYQ</sequence>
<keyword evidence="1" id="KW-0732">Signal</keyword>
<accession>A0A8J6LZR7</accession>
<protein>
    <submittedName>
        <fullName evidence="2">DUF4402 domain-containing protein</fullName>
    </submittedName>
</protein>
<comment type="caution">
    <text evidence="2">The sequence shown here is derived from an EMBL/GenBank/DDBJ whole genome shotgun (WGS) entry which is preliminary data.</text>
</comment>
<evidence type="ECO:0000313" key="2">
    <source>
        <dbReference type="EMBL" id="MBC3766764.1"/>
    </source>
</evidence>
<organism evidence="2 3">
    <name type="scientific">Neptunicella marina</name>
    <dbReference type="NCBI Taxonomy" id="2125989"/>
    <lineage>
        <taxon>Bacteria</taxon>
        <taxon>Pseudomonadati</taxon>
        <taxon>Pseudomonadota</taxon>
        <taxon>Gammaproteobacteria</taxon>
        <taxon>Alteromonadales</taxon>
        <taxon>Alteromonadaceae</taxon>
        <taxon>Neptunicella</taxon>
    </lineage>
</organism>
<proteinExistence type="predicted"/>
<keyword evidence="3" id="KW-1185">Reference proteome</keyword>
<gene>
    <name evidence="2" type="ORF">H8B19_12815</name>
</gene>
<dbReference type="EMBL" id="JACNEP010000010">
    <property type="protein sequence ID" value="MBC3766764.1"/>
    <property type="molecule type" value="Genomic_DNA"/>
</dbReference>
<feature type="chain" id="PRO_5035318023" evidence="1">
    <location>
        <begin position="27"/>
        <end position="211"/>
    </location>
</feature>
<reference evidence="2" key="2">
    <citation type="submission" date="2020-08" db="EMBL/GenBank/DDBJ databases">
        <authorList>
            <person name="Lai Q."/>
        </authorList>
    </citation>
    <scope>NUCLEOTIDE SEQUENCE</scope>
    <source>
        <strain evidence="2">S27-2</strain>
    </source>
</reference>